<organism evidence="2 3">
    <name type="scientific">Symplocastrum torsivum CPER-KK1</name>
    <dbReference type="NCBI Taxonomy" id="450513"/>
    <lineage>
        <taxon>Bacteria</taxon>
        <taxon>Bacillati</taxon>
        <taxon>Cyanobacteriota</taxon>
        <taxon>Cyanophyceae</taxon>
        <taxon>Oscillatoriophycideae</taxon>
        <taxon>Oscillatoriales</taxon>
        <taxon>Microcoleaceae</taxon>
        <taxon>Symplocastrum</taxon>
    </lineage>
</organism>
<name>A0A951PNG0_9CYAN</name>
<gene>
    <name evidence="2" type="ORF">KME25_22625</name>
</gene>
<sequence>MFSGVKCLPVGVSSSRFPIPNSPILNPQSLIPKSCWLLVLVGFLTSGCGTQFNSPPQILSGGLNSQRADESPAYSSDGRYLAFASDRDRSRDIFLYDLQQRRLIDLPNLNRPNSSQDQPALSADGRYIAYVSSERGKTDILVYDRQTQQSRLLTGGVKGSLRRPTITGDGQYVAYETSQLGQWNIAVVKLDTK</sequence>
<dbReference type="InterPro" id="IPR011659">
    <property type="entry name" value="WD40"/>
</dbReference>
<dbReference type="InterPro" id="IPR011042">
    <property type="entry name" value="6-blade_b-propeller_TolB-like"/>
</dbReference>
<evidence type="ECO:0000313" key="3">
    <source>
        <dbReference type="Proteomes" id="UP000753908"/>
    </source>
</evidence>
<evidence type="ECO:0000256" key="1">
    <source>
        <dbReference type="ARBA" id="ARBA00009820"/>
    </source>
</evidence>
<dbReference type="EMBL" id="JAHHIF010000037">
    <property type="protein sequence ID" value="MBW4547205.1"/>
    <property type="molecule type" value="Genomic_DNA"/>
</dbReference>
<dbReference type="Pfam" id="PF07676">
    <property type="entry name" value="PD40"/>
    <property type="match status" value="2"/>
</dbReference>
<proteinExistence type="inferred from homology"/>
<evidence type="ECO:0000313" key="2">
    <source>
        <dbReference type="EMBL" id="MBW4547205.1"/>
    </source>
</evidence>
<dbReference type="AlphaFoldDB" id="A0A951PNG0"/>
<dbReference type="PANTHER" id="PTHR36842">
    <property type="entry name" value="PROTEIN TOLB HOMOLOG"/>
    <property type="match status" value="1"/>
</dbReference>
<accession>A0A951PNG0</accession>
<comment type="similarity">
    <text evidence="1">Belongs to the TolB family.</text>
</comment>
<dbReference type="SUPFAM" id="SSF82171">
    <property type="entry name" value="DPP6 N-terminal domain-like"/>
    <property type="match status" value="1"/>
</dbReference>
<reference evidence="2" key="2">
    <citation type="journal article" date="2022" name="Microbiol. Resour. Announc.">
        <title>Metagenome Sequencing to Explore Phylogenomics of Terrestrial Cyanobacteria.</title>
        <authorList>
            <person name="Ward R.D."/>
            <person name="Stajich J.E."/>
            <person name="Johansen J.R."/>
            <person name="Huntemann M."/>
            <person name="Clum A."/>
            <person name="Foster B."/>
            <person name="Foster B."/>
            <person name="Roux S."/>
            <person name="Palaniappan K."/>
            <person name="Varghese N."/>
            <person name="Mukherjee S."/>
            <person name="Reddy T.B.K."/>
            <person name="Daum C."/>
            <person name="Copeland A."/>
            <person name="Chen I.A."/>
            <person name="Ivanova N.N."/>
            <person name="Kyrpides N.C."/>
            <person name="Shapiro N."/>
            <person name="Eloe-Fadrosh E.A."/>
            <person name="Pietrasiak N."/>
        </authorList>
    </citation>
    <scope>NUCLEOTIDE SEQUENCE</scope>
    <source>
        <strain evidence="2">CPER-KK1</strain>
    </source>
</reference>
<protein>
    <submittedName>
        <fullName evidence="2">PD40 domain-containing protein</fullName>
    </submittedName>
</protein>
<reference evidence="2" key="1">
    <citation type="submission" date="2021-05" db="EMBL/GenBank/DDBJ databases">
        <authorList>
            <person name="Pietrasiak N."/>
            <person name="Ward R."/>
            <person name="Stajich J.E."/>
            <person name="Kurbessoian T."/>
        </authorList>
    </citation>
    <scope>NUCLEOTIDE SEQUENCE</scope>
    <source>
        <strain evidence="2">CPER-KK1</strain>
    </source>
</reference>
<dbReference type="Gene3D" id="2.120.10.30">
    <property type="entry name" value="TolB, C-terminal domain"/>
    <property type="match status" value="1"/>
</dbReference>
<dbReference type="PANTHER" id="PTHR36842:SF2">
    <property type="entry name" value="SLR0505 PROTEIN"/>
    <property type="match status" value="1"/>
</dbReference>
<comment type="caution">
    <text evidence="2">The sequence shown here is derived from an EMBL/GenBank/DDBJ whole genome shotgun (WGS) entry which is preliminary data.</text>
</comment>
<dbReference type="Proteomes" id="UP000753908">
    <property type="component" value="Unassembled WGS sequence"/>
</dbReference>